<dbReference type="Proteomes" id="UP000191672">
    <property type="component" value="Unassembled WGS sequence"/>
</dbReference>
<comment type="caution">
    <text evidence="2">The sequence shown here is derived from an EMBL/GenBank/DDBJ whole genome shotgun (WGS) entry which is preliminary data.</text>
</comment>
<feature type="compositionally biased region" description="Polar residues" evidence="1">
    <location>
        <begin position="372"/>
        <end position="381"/>
    </location>
</feature>
<feature type="compositionally biased region" description="Polar residues" evidence="1">
    <location>
        <begin position="36"/>
        <end position="47"/>
    </location>
</feature>
<feature type="compositionally biased region" description="Low complexity" evidence="1">
    <location>
        <begin position="335"/>
        <end position="354"/>
    </location>
</feature>
<feature type="region of interest" description="Disordered" evidence="1">
    <location>
        <begin position="453"/>
        <end position="478"/>
    </location>
</feature>
<accession>A0A1V6Q868</accession>
<dbReference type="EMBL" id="MDYN01000011">
    <property type="protein sequence ID" value="OQD84996.1"/>
    <property type="molecule type" value="Genomic_DNA"/>
</dbReference>
<keyword evidence="3" id="KW-1185">Reference proteome</keyword>
<name>A0A1V6Q868_9EURO</name>
<organism evidence="2 3">
    <name type="scientific">Penicillium antarcticum</name>
    <dbReference type="NCBI Taxonomy" id="416450"/>
    <lineage>
        <taxon>Eukaryota</taxon>
        <taxon>Fungi</taxon>
        <taxon>Dikarya</taxon>
        <taxon>Ascomycota</taxon>
        <taxon>Pezizomycotina</taxon>
        <taxon>Eurotiomycetes</taxon>
        <taxon>Eurotiomycetidae</taxon>
        <taxon>Eurotiales</taxon>
        <taxon>Aspergillaceae</taxon>
        <taxon>Penicillium</taxon>
    </lineage>
</organism>
<feature type="compositionally biased region" description="Low complexity" evidence="1">
    <location>
        <begin position="382"/>
        <end position="392"/>
    </location>
</feature>
<feature type="region of interest" description="Disordered" evidence="1">
    <location>
        <begin position="294"/>
        <end position="420"/>
    </location>
</feature>
<feature type="region of interest" description="Disordered" evidence="1">
    <location>
        <begin position="180"/>
        <end position="216"/>
    </location>
</feature>
<feature type="region of interest" description="Disordered" evidence="1">
    <location>
        <begin position="8"/>
        <end position="48"/>
    </location>
</feature>
<feature type="compositionally biased region" description="Polar residues" evidence="1">
    <location>
        <begin position="9"/>
        <end position="23"/>
    </location>
</feature>
<evidence type="ECO:0000256" key="1">
    <source>
        <dbReference type="SAM" id="MobiDB-lite"/>
    </source>
</evidence>
<evidence type="ECO:0000313" key="3">
    <source>
        <dbReference type="Proteomes" id="UP000191672"/>
    </source>
</evidence>
<dbReference type="AlphaFoldDB" id="A0A1V6Q868"/>
<feature type="compositionally biased region" description="Polar residues" evidence="1">
    <location>
        <begin position="298"/>
        <end position="315"/>
    </location>
</feature>
<reference evidence="3" key="1">
    <citation type="journal article" date="2017" name="Nat. Microbiol.">
        <title>Global analysis of biosynthetic gene clusters reveals vast potential of secondary metabolite production in Penicillium species.</title>
        <authorList>
            <person name="Nielsen J.C."/>
            <person name="Grijseels S."/>
            <person name="Prigent S."/>
            <person name="Ji B."/>
            <person name="Dainat J."/>
            <person name="Nielsen K.F."/>
            <person name="Frisvad J.C."/>
            <person name="Workman M."/>
            <person name="Nielsen J."/>
        </authorList>
    </citation>
    <scope>NUCLEOTIDE SEQUENCE [LARGE SCALE GENOMIC DNA]</scope>
    <source>
        <strain evidence="3">IBT 31811</strain>
    </source>
</reference>
<gene>
    <name evidence="2" type="ORF">PENANT_c011G01383</name>
</gene>
<sequence length="478" mass="51687">MAEWLTCDQVDSTASLGPSSTTAEVPHSPPRDRPVSTGNRSTTSASRTAFDHSTRYTLPDATYLCLVHDQLQLQLAAMLALRDQENLVNTHQTAAAAKPLNQSKQLAPKTPGKGPLKVPLNDENNAIVFGKGTGKAKENGKPGKDAFVTPMVKNRAPLGAKTTNLKTKNNQTPAQFGTIKTNRRQSTAQKKKAAPVVHQAQPKVHKGSTIDDVPDIEYMPPKPRDLPDLPDDVTYDTSFPQFRPKNRALGLESVYGKQQIGSDGLTAKQRKFKEDSAKCDKMVDEMILKQLEGVGFESSGNSEPAKITQTPSTRSKAPMTTRHTRNISSLRSREAAAALAAPQPTAAPQVAPAPKSRLGLGSSLLMPKRQTRAPTNPSSMRNTAAAANSNTTVGYSKGRSVSSTLREKNAEAQKTSSSEALSPETYMQLYGAPPLDSDMWTRCKAAGCFDTPEEVSQELESLPTYDEDEEAQSFQLTL</sequence>
<evidence type="ECO:0000313" key="2">
    <source>
        <dbReference type="EMBL" id="OQD84996.1"/>
    </source>
</evidence>
<proteinExistence type="predicted"/>
<protein>
    <submittedName>
        <fullName evidence="2">Uncharacterized protein</fullName>
    </submittedName>
</protein>